<accession>A0ABW2SPN5</accession>
<evidence type="ECO:0000313" key="1">
    <source>
        <dbReference type="EMBL" id="MFC7581820.1"/>
    </source>
</evidence>
<reference evidence="2" key="1">
    <citation type="journal article" date="2019" name="Int. J. Syst. Evol. Microbiol.">
        <title>The Global Catalogue of Microorganisms (GCM) 10K type strain sequencing project: providing services to taxonomists for standard genome sequencing and annotation.</title>
        <authorList>
            <consortium name="The Broad Institute Genomics Platform"/>
            <consortium name="The Broad Institute Genome Sequencing Center for Infectious Disease"/>
            <person name="Wu L."/>
            <person name="Ma J."/>
        </authorList>
    </citation>
    <scope>NUCLEOTIDE SEQUENCE [LARGE SCALE GENOMIC DNA]</scope>
    <source>
        <strain evidence="2">CCUG 56698</strain>
    </source>
</reference>
<dbReference type="SUPFAM" id="SSF51391">
    <property type="entry name" value="Thiamin phosphate synthase"/>
    <property type="match status" value="1"/>
</dbReference>
<dbReference type="Proteomes" id="UP001596527">
    <property type="component" value="Unassembled WGS sequence"/>
</dbReference>
<dbReference type="RefSeq" id="WP_380975453.1">
    <property type="nucleotide sequence ID" value="NZ_JBHTEF010000001.1"/>
</dbReference>
<protein>
    <submittedName>
        <fullName evidence="1">Uncharacterized protein</fullName>
    </submittedName>
</protein>
<sequence length="233" mass="24777">MSAFLELLTGPKLALVVSLPSNDLDMARAALDNGADAIKVHANVWHRASGHTFGAFSEQRPFLEALIDLAGPRPVGLVPGASEAFVSPHEFDELADMGLGFFSAYADDLPPFALRPSSVTRMVAIHDDYTPADLRGIRTWDAVDVVEVSVMPGSTYGSPLRATDLLRYRAIIDGCGKPTLVPTQRAISPDEVWALRSVGFNAVMIGAVVMDSSTDPHAVGAATAAFRTSIDSL</sequence>
<evidence type="ECO:0000313" key="2">
    <source>
        <dbReference type="Proteomes" id="UP001596527"/>
    </source>
</evidence>
<proteinExistence type="predicted"/>
<dbReference type="InterPro" id="IPR036206">
    <property type="entry name" value="ThiamineP_synth_sf"/>
</dbReference>
<comment type="caution">
    <text evidence="1">The sequence shown here is derived from an EMBL/GenBank/DDBJ whole genome shotgun (WGS) entry which is preliminary data.</text>
</comment>
<keyword evidence="2" id="KW-1185">Reference proteome</keyword>
<name>A0ABW2SPN5_9ACTO</name>
<dbReference type="EMBL" id="JBHTEF010000001">
    <property type="protein sequence ID" value="MFC7581820.1"/>
    <property type="molecule type" value="Genomic_DNA"/>
</dbReference>
<organism evidence="1 2">
    <name type="scientific">Schaalia naturae</name>
    <dbReference type="NCBI Taxonomy" id="635203"/>
    <lineage>
        <taxon>Bacteria</taxon>
        <taxon>Bacillati</taxon>
        <taxon>Actinomycetota</taxon>
        <taxon>Actinomycetes</taxon>
        <taxon>Actinomycetales</taxon>
        <taxon>Actinomycetaceae</taxon>
        <taxon>Schaalia</taxon>
    </lineage>
</organism>
<gene>
    <name evidence="1" type="ORF">ACFQWG_11505</name>
</gene>